<name>A0A410MC21_9BACI</name>
<comment type="cofactor">
    <cofactor evidence="1 19">
        <name>Mg(2+)</name>
        <dbReference type="ChEBI" id="CHEBI:18420"/>
    </cofactor>
</comment>
<keyword evidence="12 19" id="KW-1133">Transmembrane helix</keyword>
<evidence type="ECO:0000256" key="4">
    <source>
        <dbReference type="ARBA" id="ARBA00010561"/>
    </source>
</evidence>
<keyword evidence="8 19" id="KW-0169">Cobalamin biosynthesis</keyword>
<dbReference type="Pfam" id="PF02654">
    <property type="entry name" value="CobS"/>
    <property type="match status" value="1"/>
</dbReference>
<dbReference type="EMBL" id="CP026118">
    <property type="protein sequence ID" value="QAS52302.1"/>
    <property type="molecule type" value="Genomic_DNA"/>
</dbReference>
<evidence type="ECO:0000256" key="10">
    <source>
        <dbReference type="ARBA" id="ARBA00022692"/>
    </source>
</evidence>
<dbReference type="KEGG" id="hli:HLI_08685"/>
<comment type="function">
    <text evidence="14 19">Joins adenosylcobinamide-GDP and alpha-ribazole to generate adenosylcobalamin (Ado-cobalamin). Also synthesizes adenosylcobalamin 5'-phosphate from adenosylcobinamide-GDP and alpha-ribazole 5'-phosphate.</text>
</comment>
<feature type="transmembrane region" description="Helical" evidence="19">
    <location>
        <begin position="38"/>
        <end position="57"/>
    </location>
</feature>
<evidence type="ECO:0000256" key="3">
    <source>
        <dbReference type="ARBA" id="ARBA00004663"/>
    </source>
</evidence>
<evidence type="ECO:0000256" key="15">
    <source>
        <dbReference type="ARBA" id="ARBA00032605"/>
    </source>
</evidence>
<feature type="transmembrane region" description="Helical" evidence="19">
    <location>
        <begin position="244"/>
        <end position="263"/>
    </location>
</feature>
<keyword evidence="9 19" id="KW-0808">Transferase</keyword>
<dbReference type="PANTHER" id="PTHR34148:SF1">
    <property type="entry name" value="ADENOSYLCOBINAMIDE-GDP RIBAZOLETRANSFERASE"/>
    <property type="match status" value="1"/>
</dbReference>
<evidence type="ECO:0000256" key="7">
    <source>
        <dbReference type="ARBA" id="ARBA00022475"/>
    </source>
</evidence>
<evidence type="ECO:0000256" key="18">
    <source>
        <dbReference type="ARBA" id="ARBA00049504"/>
    </source>
</evidence>
<evidence type="ECO:0000256" key="6">
    <source>
        <dbReference type="ARBA" id="ARBA00015850"/>
    </source>
</evidence>
<evidence type="ECO:0000256" key="16">
    <source>
        <dbReference type="ARBA" id="ARBA00032853"/>
    </source>
</evidence>
<protein>
    <recommendedName>
        <fullName evidence="6 19">Adenosylcobinamide-GDP ribazoletransferase</fullName>
        <ecNumber evidence="5 19">2.7.8.26</ecNumber>
    </recommendedName>
    <alternativeName>
        <fullName evidence="16 19">Cobalamin synthase</fullName>
    </alternativeName>
    <alternativeName>
        <fullName evidence="15 19">Cobalamin-5'-phosphate synthase</fullName>
    </alternativeName>
</protein>
<evidence type="ECO:0000256" key="17">
    <source>
        <dbReference type="ARBA" id="ARBA00048623"/>
    </source>
</evidence>
<feature type="transmembrane region" description="Helical" evidence="19">
    <location>
        <begin position="112"/>
        <end position="130"/>
    </location>
</feature>
<dbReference type="HAMAP" id="MF_00719">
    <property type="entry name" value="CobS"/>
    <property type="match status" value="1"/>
</dbReference>
<dbReference type="UniPathway" id="UPA00148">
    <property type="reaction ID" value="UER00238"/>
</dbReference>
<sequence>MKLYIQGLILAIQFFSVFPVKREIPMEKKQLRGAIISLPWVGIMIGVFPLMSAWIFLDYTLMSTFGAAGLTMAFSIIGSGGIHLDGWMDTSDAYFSYQPKEKRLAIMEDPRTGAFGVISVIGLLFLRFIFIHETLIVSFFTFAFGVLAVPFLSRLVLVFHFAWTPLAKEKGLSHWFASAYSVGVLWANLGNFIVLGAVAVLIDTDLLYMLAFLFLAAAGLYTMSRSIALQSFGGMTGDVLGATVEGGETFLWIVLWISTLFVMG</sequence>
<evidence type="ECO:0000256" key="2">
    <source>
        <dbReference type="ARBA" id="ARBA00004651"/>
    </source>
</evidence>
<comment type="catalytic activity">
    <reaction evidence="18 19">
        <text>alpha-ribazole 5'-phosphate + adenosylcob(III)inamide-GDP = adenosylcob(III)alamin 5'-phosphate + GMP + H(+)</text>
        <dbReference type="Rhea" id="RHEA:23560"/>
        <dbReference type="ChEBI" id="CHEBI:15378"/>
        <dbReference type="ChEBI" id="CHEBI:57918"/>
        <dbReference type="ChEBI" id="CHEBI:58115"/>
        <dbReference type="ChEBI" id="CHEBI:60487"/>
        <dbReference type="ChEBI" id="CHEBI:60493"/>
        <dbReference type="EC" id="2.7.8.26"/>
    </reaction>
</comment>
<dbReference type="GO" id="GO:0008818">
    <property type="term" value="F:cobalamin 5'-phosphate synthase activity"/>
    <property type="evidence" value="ECO:0007669"/>
    <property type="project" value="UniProtKB-UniRule"/>
</dbReference>
<evidence type="ECO:0000256" key="5">
    <source>
        <dbReference type="ARBA" id="ARBA00013200"/>
    </source>
</evidence>
<dbReference type="OrthoDB" id="9794626at2"/>
<feature type="transmembrane region" description="Helical" evidence="19">
    <location>
        <begin position="64"/>
        <end position="84"/>
    </location>
</feature>
<feature type="transmembrane region" description="Helical" evidence="19">
    <location>
        <begin position="206"/>
        <end position="224"/>
    </location>
</feature>
<dbReference type="EC" id="2.7.8.26" evidence="5 19"/>
<dbReference type="GO" id="GO:0051073">
    <property type="term" value="F:adenosylcobinamide-GDP ribazoletransferase activity"/>
    <property type="evidence" value="ECO:0007669"/>
    <property type="project" value="UniProtKB-UniRule"/>
</dbReference>
<feature type="transmembrane region" description="Helical" evidence="19">
    <location>
        <begin position="137"/>
        <end position="163"/>
    </location>
</feature>
<comment type="subcellular location">
    <subcellularLocation>
        <location evidence="2 19">Cell membrane</location>
        <topology evidence="2 19">Multi-pass membrane protein</topology>
    </subcellularLocation>
</comment>
<accession>A0A410MC21</accession>
<organism evidence="20 21">
    <name type="scientific">Halobacillus litoralis</name>
    <dbReference type="NCBI Taxonomy" id="45668"/>
    <lineage>
        <taxon>Bacteria</taxon>
        <taxon>Bacillati</taxon>
        <taxon>Bacillota</taxon>
        <taxon>Bacilli</taxon>
        <taxon>Bacillales</taxon>
        <taxon>Bacillaceae</taxon>
        <taxon>Halobacillus</taxon>
    </lineage>
</organism>
<evidence type="ECO:0000313" key="20">
    <source>
        <dbReference type="EMBL" id="QAS52302.1"/>
    </source>
</evidence>
<evidence type="ECO:0000313" key="21">
    <source>
        <dbReference type="Proteomes" id="UP000287756"/>
    </source>
</evidence>
<evidence type="ECO:0000256" key="11">
    <source>
        <dbReference type="ARBA" id="ARBA00022842"/>
    </source>
</evidence>
<reference evidence="20 21" key="1">
    <citation type="submission" date="2018-01" db="EMBL/GenBank/DDBJ databases">
        <title>The whole genome sequencing and assembly of Halobacillus litoralis ERB031 strain.</title>
        <authorList>
            <person name="Lee S.-J."/>
            <person name="Park M.-K."/>
            <person name="Kim J.-Y."/>
            <person name="Lee Y.-J."/>
            <person name="Yi H."/>
            <person name="Bahn Y.-S."/>
            <person name="Kim J.F."/>
            <person name="Lee D.-W."/>
        </authorList>
    </citation>
    <scope>NUCLEOTIDE SEQUENCE [LARGE SCALE GENOMIC DNA]</scope>
    <source>
        <strain evidence="20 21">ERB 031</strain>
    </source>
</reference>
<feature type="transmembrane region" description="Helical" evidence="19">
    <location>
        <begin position="175"/>
        <end position="199"/>
    </location>
</feature>
<dbReference type="RefSeq" id="WP_128524596.1">
    <property type="nucleotide sequence ID" value="NZ_CP026118.1"/>
</dbReference>
<keyword evidence="7 19" id="KW-1003">Cell membrane</keyword>
<evidence type="ECO:0000256" key="13">
    <source>
        <dbReference type="ARBA" id="ARBA00023136"/>
    </source>
</evidence>
<evidence type="ECO:0000256" key="1">
    <source>
        <dbReference type="ARBA" id="ARBA00001946"/>
    </source>
</evidence>
<dbReference type="PANTHER" id="PTHR34148">
    <property type="entry name" value="ADENOSYLCOBINAMIDE-GDP RIBAZOLETRANSFERASE"/>
    <property type="match status" value="1"/>
</dbReference>
<comment type="similarity">
    <text evidence="4 19">Belongs to the CobS family.</text>
</comment>
<evidence type="ECO:0000256" key="12">
    <source>
        <dbReference type="ARBA" id="ARBA00022989"/>
    </source>
</evidence>
<dbReference type="GO" id="GO:0005886">
    <property type="term" value="C:plasma membrane"/>
    <property type="evidence" value="ECO:0007669"/>
    <property type="project" value="UniProtKB-SubCell"/>
</dbReference>
<proteinExistence type="inferred from homology"/>
<keyword evidence="10 19" id="KW-0812">Transmembrane</keyword>
<evidence type="ECO:0000256" key="19">
    <source>
        <dbReference type="HAMAP-Rule" id="MF_00719"/>
    </source>
</evidence>
<keyword evidence="11 19" id="KW-0460">Magnesium</keyword>
<evidence type="ECO:0000256" key="9">
    <source>
        <dbReference type="ARBA" id="ARBA00022679"/>
    </source>
</evidence>
<dbReference type="GO" id="GO:0009236">
    <property type="term" value="P:cobalamin biosynthetic process"/>
    <property type="evidence" value="ECO:0007669"/>
    <property type="project" value="UniProtKB-UniRule"/>
</dbReference>
<comment type="pathway">
    <text evidence="3 19">Cofactor biosynthesis; adenosylcobalamin biosynthesis; adenosylcobalamin from cob(II)yrinate a,c-diamide: step 7/7.</text>
</comment>
<evidence type="ECO:0000256" key="14">
    <source>
        <dbReference type="ARBA" id="ARBA00025228"/>
    </source>
</evidence>
<comment type="catalytic activity">
    <reaction evidence="17 19">
        <text>alpha-ribazole + adenosylcob(III)inamide-GDP = adenosylcob(III)alamin + GMP + H(+)</text>
        <dbReference type="Rhea" id="RHEA:16049"/>
        <dbReference type="ChEBI" id="CHEBI:10329"/>
        <dbReference type="ChEBI" id="CHEBI:15378"/>
        <dbReference type="ChEBI" id="CHEBI:18408"/>
        <dbReference type="ChEBI" id="CHEBI:58115"/>
        <dbReference type="ChEBI" id="CHEBI:60487"/>
        <dbReference type="EC" id="2.7.8.26"/>
    </reaction>
</comment>
<evidence type="ECO:0000256" key="8">
    <source>
        <dbReference type="ARBA" id="ARBA00022573"/>
    </source>
</evidence>
<gene>
    <name evidence="19" type="primary">cobS</name>
    <name evidence="20" type="ORF">HLI_08685</name>
</gene>
<dbReference type="AlphaFoldDB" id="A0A410MC21"/>
<dbReference type="Proteomes" id="UP000287756">
    <property type="component" value="Chromosome"/>
</dbReference>
<dbReference type="InterPro" id="IPR003805">
    <property type="entry name" value="CobS"/>
</dbReference>
<keyword evidence="13 19" id="KW-0472">Membrane</keyword>